<feature type="binding site" description="distal binding residue" evidence="5">
    <location>
        <position position="91"/>
    </location>
    <ligand>
        <name>heme</name>
        <dbReference type="ChEBI" id="CHEBI:30413"/>
    </ligand>
    <ligandPart>
        <name>Fe</name>
        <dbReference type="ChEBI" id="CHEBI:18248"/>
    </ligandPart>
</feature>
<dbReference type="SUPFAM" id="SSF46458">
    <property type="entry name" value="Globin-like"/>
    <property type="match status" value="1"/>
</dbReference>
<keyword evidence="2 5" id="KW-0349">Heme</keyword>
<name>A0A1Y0I5P7_9GAMM</name>
<keyword evidence="3 5" id="KW-0479">Metal-binding</keyword>
<dbReference type="Proteomes" id="UP000196027">
    <property type="component" value="Chromosome"/>
</dbReference>
<gene>
    <name evidence="6" type="ORF">OLMES_1733</name>
</gene>
<dbReference type="Gene3D" id="1.10.490.10">
    <property type="entry name" value="Globins"/>
    <property type="match status" value="1"/>
</dbReference>
<dbReference type="GO" id="GO:0020037">
    <property type="term" value="F:heme binding"/>
    <property type="evidence" value="ECO:0007669"/>
    <property type="project" value="InterPro"/>
</dbReference>
<dbReference type="InterPro" id="IPR001486">
    <property type="entry name" value="Hemoglobin_trunc"/>
</dbReference>
<evidence type="ECO:0000313" key="6">
    <source>
        <dbReference type="EMBL" id="ARU55808.1"/>
    </source>
</evidence>
<dbReference type="InterPro" id="IPR012292">
    <property type="entry name" value="Globin/Proto"/>
</dbReference>
<dbReference type="OrthoDB" id="9795814at2"/>
<dbReference type="InterPro" id="IPR009050">
    <property type="entry name" value="Globin-like_sf"/>
</dbReference>
<dbReference type="CDD" id="cd00454">
    <property type="entry name" value="TrHb1_N"/>
    <property type="match status" value="1"/>
</dbReference>
<sequence>MILRIILAGVVIFFSGCASVPNDQLYRDLGEMDGITRLIDEFVFEISGNAKLHEQFKETDWERFHEKLVTQVCELSGGPCVLEGDSMAEIHKGMGVKESEFNSLVENLMVAMDRLAVPVSAQNRLLAKLAPFHKDIVEQP</sequence>
<evidence type="ECO:0000256" key="3">
    <source>
        <dbReference type="ARBA" id="ARBA00022723"/>
    </source>
</evidence>
<keyword evidence="4 5" id="KW-0408">Iron</keyword>
<evidence type="ECO:0000256" key="1">
    <source>
        <dbReference type="ARBA" id="ARBA00022448"/>
    </source>
</evidence>
<keyword evidence="7" id="KW-1185">Reference proteome</keyword>
<dbReference type="RefSeq" id="WP_087460871.1">
    <property type="nucleotide sequence ID" value="NZ_CP021425.1"/>
</dbReference>
<evidence type="ECO:0000313" key="7">
    <source>
        <dbReference type="Proteomes" id="UP000196027"/>
    </source>
</evidence>
<evidence type="ECO:0000256" key="2">
    <source>
        <dbReference type="ARBA" id="ARBA00022617"/>
    </source>
</evidence>
<reference evidence="6 7" key="1">
    <citation type="submission" date="2017-05" db="EMBL/GenBank/DDBJ databases">
        <title>Genomic insights into alkan degradation activity of Oleiphilus messinensis.</title>
        <authorList>
            <person name="Kozyavkin S.A."/>
            <person name="Slesarev A.I."/>
            <person name="Golyshin P.N."/>
            <person name="Korzhenkov A."/>
            <person name="Golyshina O.N."/>
            <person name="Toshchakov S.V."/>
        </authorList>
    </citation>
    <scope>NUCLEOTIDE SEQUENCE [LARGE SCALE GENOMIC DNA]</scope>
    <source>
        <strain evidence="6 7">ME102</strain>
    </source>
</reference>
<dbReference type="PROSITE" id="PS51257">
    <property type="entry name" value="PROKAR_LIPOPROTEIN"/>
    <property type="match status" value="1"/>
</dbReference>
<dbReference type="AlphaFoldDB" id="A0A1Y0I5P7"/>
<evidence type="ECO:0000256" key="4">
    <source>
        <dbReference type="ARBA" id="ARBA00023004"/>
    </source>
</evidence>
<dbReference type="Pfam" id="PF01152">
    <property type="entry name" value="Bac_globin"/>
    <property type="match status" value="1"/>
</dbReference>
<keyword evidence="1" id="KW-0813">Transport</keyword>
<dbReference type="KEGG" id="ome:OLMES_1733"/>
<evidence type="ECO:0000256" key="5">
    <source>
        <dbReference type="PIRSR" id="PIRSR601486-1"/>
    </source>
</evidence>
<dbReference type="GO" id="GO:0019825">
    <property type="term" value="F:oxygen binding"/>
    <property type="evidence" value="ECO:0007669"/>
    <property type="project" value="InterPro"/>
</dbReference>
<dbReference type="EMBL" id="CP021425">
    <property type="protein sequence ID" value="ARU55808.1"/>
    <property type="molecule type" value="Genomic_DNA"/>
</dbReference>
<organism evidence="6 7">
    <name type="scientific">Oleiphilus messinensis</name>
    <dbReference type="NCBI Taxonomy" id="141451"/>
    <lineage>
        <taxon>Bacteria</taxon>
        <taxon>Pseudomonadati</taxon>
        <taxon>Pseudomonadota</taxon>
        <taxon>Gammaproteobacteria</taxon>
        <taxon>Oceanospirillales</taxon>
        <taxon>Oleiphilaceae</taxon>
        <taxon>Oleiphilus</taxon>
    </lineage>
</organism>
<proteinExistence type="predicted"/>
<dbReference type="GO" id="GO:0046872">
    <property type="term" value="F:metal ion binding"/>
    <property type="evidence" value="ECO:0007669"/>
    <property type="project" value="UniProtKB-KW"/>
</dbReference>
<accession>A0A1Y0I5P7</accession>
<protein>
    <submittedName>
        <fullName evidence="6">Hemoglobin</fullName>
    </submittedName>
</protein>